<sequence length="356" mass="40143">MTVGLTKEGYSQLTSACRCFLWDKICRKKEDEGMGLVCFELQAKTLKMRMVTKLLEEDDLDWTRDTPTLAKILERWWAVRPLLKLKENALFPSDLRVDQALNLLADRMGLKGSEIKRFSTSCARAGMQYVGDINVEGLARVERTERQLGRNAQTGTAQGPLPKTLWVIDSKLRNNHSDLKNMADPSLWSWVKEGKMMEGLPFLLLFVCHARQAWRERCYKVFQGKRGCLPAAQVAREAADLASEIEKSCSPRAKETVKMAKAYLTELAERESRHQFLFHTTRHRLQHGERPSLSSLTCTSNFSDLDSSGPSSHSSTDSVSDVSGGVSLNDRPTRMRILASLDNLGLDLERLGFIST</sequence>
<reference evidence="2 3" key="1">
    <citation type="submission" date="2024-09" db="EMBL/GenBank/DDBJ databases">
        <title>Chromosome-scale assembly of Riccia sorocarpa.</title>
        <authorList>
            <person name="Paukszto L."/>
        </authorList>
    </citation>
    <scope>NUCLEOTIDE SEQUENCE [LARGE SCALE GENOMIC DNA]</scope>
    <source>
        <strain evidence="2">LP-2024</strain>
        <tissue evidence="2">Aerial parts of the thallus</tissue>
    </source>
</reference>
<protein>
    <submittedName>
        <fullName evidence="2">Uncharacterized protein</fullName>
    </submittedName>
</protein>
<proteinExistence type="predicted"/>
<comment type="caution">
    <text evidence="2">The sequence shown here is derived from an EMBL/GenBank/DDBJ whole genome shotgun (WGS) entry which is preliminary data.</text>
</comment>
<evidence type="ECO:0000313" key="2">
    <source>
        <dbReference type="EMBL" id="KAL3677331.1"/>
    </source>
</evidence>
<keyword evidence="3" id="KW-1185">Reference proteome</keyword>
<accession>A0ABD3GF95</accession>
<evidence type="ECO:0000256" key="1">
    <source>
        <dbReference type="SAM" id="MobiDB-lite"/>
    </source>
</evidence>
<dbReference type="Proteomes" id="UP001633002">
    <property type="component" value="Unassembled WGS sequence"/>
</dbReference>
<evidence type="ECO:0000313" key="3">
    <source>
        <dbReference type="Proteomes" id="UP001633002"/>
    </source>
</evidence>
<feature type="region of interest" description="Disordered" evidence="1">
    <location>
        <begin position="306"/>
        <end position="327"/>
    </location>
</feature>
<organism evidence="2 3">
    <name type="scientific">Riccia sorocarpa</name>
    <dbReference type="NCBI Taxonomy" id="122646"/>
    <lineage>
        <taxon>Eukaryota</taxon>
        <taxon>Viridiplantae</taxon>
        <taxon>Streptophyta</taxon>
        <taxon>Embryophyta</taxon>
        <taxon>Marchantiophyta</taxon>
        <taxon>Marchantiopsida</taxon>
        <taxon>Marchantiidae</taxon>
        <taxon>Marchantiales</taxon>
        <taxon>Ricciaceae</taxon>
        <taxon>Riccia</taxon>
    </lineage>
</organism>
<gene>
    <name evidence="2" type="ORF">R1sor_027279</name>
</gene>
<dbReference type="EMBL" id="JBJQOH010000008">
    <property type="protein sequence ID" value="KAL3677331.1"/>
    <property type="molecule type" value="Genomic_DNA"/>
</dbReference>
<name>A0ABD3GF95_9MARC</name>
<dbReference type="AlphaFoldDB" id="A0ABD3GF95"/>